<evidence type="ECO:0000256" key="1">
    <source>
        <dbReference type="ARBA" id="ARBA00004651"/>
    </source>
</evidence>
<keyword evidence="11" id="KW-1185">Reference proteome</keyword>
<keyword evidence="4" id="KW-1003">Cell membrane</keyword>
<comment type="caution">
    <text evidence="8">Lacks conserved residue(s) required for the propagation of feature annotation.</text>
</comment>
<dbReference type="RefSeq" id="WP_121440653.1">
    <property type="nucleotide sequence ID" value="NZ_RCDA01000001.1"/>
</dbReference>
<feature type="transmembrane region" description="Helical" evidence="8">
    <location>
        <begin position="285"/>
        <end position="318"/>
    </location>
</feature>
<evidence type="ECO:0000256" key="2">
    <source>
        <dbReference type="ARBA" id="ARBA00006236"/>
    </source>
</evidence>
<dbReference type="Proteomes" id="UP000275461">
    <property type="component" value="Unassembled WGS sequence"/>
</dbReference>
<dbReference type="GO" id="GO:0005886">
    <property type="term" value="C:plasma membrane"/>
    <property type="evidence" value="ECO:0007669"/>
    <property type="project" value="UniProtKB-SubCell"/>
</dbReference>
<keyword evidence="5 8" id="KW-0812">Transmembrane</keyword>
<dbReference type="AlphaFoldDB" id="A0A498C2D9"/>
<dbReference type="PRINTS" id="PR01035">
    <property type="entry name" value="TCRTETA"/>
</dbReference>
<dbReference type="InterPro" id="IPR020846">
    <property type="entry name" value="MFS_dom"/>
</dbReference>
<keyword evidence="6 8" id="KW-1133">Transmembrane helix</keyword>
<name>A0A498C2D9_9GAMM</name>
<feature type="transmembrane region" description="Helical" evidence="8">
    <location>
        <begin position="160"/>
        <end position="181"/>
    </location>
</feature>
<accession>A0A498C2D9</accession>
<dbReference type="GO" id="GO:1990961">
    <property type="term" value="P:xenobiotic detoxification by transmembrane export across the plasma membrane"/>
    <property type="evidence" value="ECO:0007669"/>
    <property type="project" value="InterPro"/>
</dbReference>
<feature type="transmembrane region" description="Helical" evidence="8">
    <location>
        <begin position="72"/>
        <end position="91"/>
    </location>
</feature>
<comment type="subcellular location">
    <subcellularLocation>
        <location evidence="8">Cell inner membrane</location>
        <topology evidence="8">Multi-pass membrane protein</topology>
    </subcellularLocation>
    <subcellularLocation>
        <location evidence="1">Cell membrane</location>
        <topology evidence="1">Multi-pass membrane protein</topology>
    </subcellularLocation>
</comment>
<dbReference type="NCBIfam" id="TIGR00710">
    <property type="entry name" value="efflux_Bcr_CflA"/>
    <property type="match status" value="1"/>
</dbReference>
<dbReference type="InterPro" id="IPR001958">
    <property type="entry name" value="Tet-R_TetA/multi-R_MdtG-like"/>
</dbReference>
<evidence type="ECO:0000256" key="3">
    <source>
        <dbReference type="ARBA" id="ARBA00022448"/>
    </source>
</evidence>
<evidence type="ECO:0000256" key="8">
    <source>
        <dbReference type="RuleBase" id="RU365088"/>
    </source>
</evidence>
<dbReference type="PANTHER" id="PTHR42718">
    <property type="entry name" value="MAJOR FACILITATOR SUPERFAMILY MULTIDRUG TRANSPORTER MFSC"/>
    <property type="match status" value="1"/>
</dbReference>
<dbReference type="Pfam" id="PF07690">
    <property type="entry name" value="MFS_1"/>
    <property type="match status" value="1"/>
</dbReference>
<feature type="domain" description="Major facilitator superfamily (MFS) profile" evidence="9">
    <location>
        <begin position="1"/>
        <end position="389"/>
    </location>
</feature>
<feature type="transmembrane region" description="Helical" evidence="8">
    <location>
        <begin position="42"/>
        <end position="60"/>
    </location>
</feature>
<dbReference type="SUPFAM" id="SSF103473">
    <property type="entry name" value="MFS general substrate transporter"/>
    <property type="match status" value="1"/>
</dbReference>
<dbReference type="InterPro" id="IPR004812">
    <property type="entry name" value="Efflux_drug-R_Bcr/CmlA"/>
</dbReference>
<dbReference type="PROSITE" id="PS50850">
    <property type="entry name" value="MFS"/>
    <property type="match status" value="1"/>
</dbReference>
<feature type="transmembrane region" description="Helical" evidence="8">
    <location>
        <begin position="338"/>
        <end position="356"/>
    </location>
</feature>
<comment type="similarity">
    <text evidence="2 8">Belongs to the major facilitator superfamily. Bcr/CmlA family.</text>
</comment>
<dbReference type="OrthoDB" id="9812221at2"/>
<sequence length="408" mass="42499">MPHFQLAVLLGMTVALGPLALDAYLPAFPSISDDLGVSKADVGLTLSAYVFTLGLAQLVGGPLSDRYGRQRILLLGLAVFAAASFMVALAGSLNEMLGWRIVQGIGGAFCAVSVPAIVRDQCRGNEAARLFGMIGLVMFIAPASAPALGSALLVVSDWPAIYQALSGYALLLAVVLHFGLFRRIPARTPQQTPVRTLLTNYRLVLRHRLSMRFILLQTLAFSAMLVFITHASFIYQGALGLSNAAFSALFAANVAAMACLNLLNRRLLFHFPAVQIMRTAVRAQHGALALLVLLVVLDAPVWAVAACLVAVAGCMGAIVPNSLAGALDHFPNLGGTAAALLGATQFTVAGLISALSTRVAGEALLPIVLIMAVCSLGALLLANGAPRAVCRHAAEEEAEAAARSSGPV</sequence>
<dbReference type="InterPro" id="IPR036259">
    <property type="entry name" value="MFS_trans_sf"/>
</dbReference>
<evidence type="ECO:0000256" key="5">
    <source>
        <dbReference type="ARBA" id="ARBA00022692"/>
    </source>
</evidence>
<dbReference type="EMBL" id="RCDA01000001">
    <property type="protein sequence ID" value="RLK50144.1"/>
    <property type="molecule type" value="Genomic_DNA"/>
</dbReference>
<evidence type="ECO:0000259" key="9">
    <source>
        <dbReference type="PROSITE" id="PS50850"/>
    </source>
</evidence>
<evidence type="ECO:0000256" key="4">
    <source>
        <dbReference type="ARBA" id="ARBA00022475"/>
    </source>
</evidence>
<organism evidence="10 11">
    <name type="scientific">Alkalispirillum mobile</name>
    <dbReference type="NCBI Taxonomy" id="85925"/>
    <lineage>
        <taxon>Bacteria</taxon>
        <taxon>Pseudomonadati</taxon>
        <taxon>Pseudomonadota</taxon>
        <taxon>Gammaproteobacteria</taxon>
        <taxon>Chromatiales</taxon>
        <taxon>Ectothiorhodospiraceae</taxon>
        <taxon>Alkalispirillum</taxon>
    </lineage>
</organism>
<keyword evidence="8" id="KW-0997">Cell inner membrane</keyword>
<evidence type="ECO:0000313" key="10">
    <source>
        <dbReference type="EMBL" id="RLK50144.1"/>
    </source>
</evidence>
<comment type="caution">
    <text evidence="10">The sequence shown here is derived from an EMBL/GenBank/DDBJ whole genome shotgun (WGS) entry which is preliminary data.</text>
</comment>
<feature type="transmembrane region" description="Helical" evidence="8">
    <location>
        <begin position="363"/>
        <end position="382"/>
    </location>
</feature>
<dbReference type="GO" id="GO:0042910">
    <property type="term" value="F:xenobiotic transmembrane transporter activity"/>
    <property type="evidence" value="ECO:0007669"/>
    <property type="project" value="InterPro"/>
</dbReference>
<keyword evidence="3 8" id="KW-0813">Transport</keyword>
<protein>
    <recommendedName>
        <fullName evidence="8">Bcr/CflA family efflux transporter</fullName>
    </recommendedName>
</protein>
<feature type="transmembrane region" description="Helical" evidence="8">
    <location>
        <begin position="241"/>
        <end position="264"/>
    </location>
</feature>
<evidence type="ECO:0000313" key="11">
    <source>
        <dbReference type="Proteomes" id="UP000275461"/>
    </source>
</evidence>
<evidence type="ECO:0000256" key="6">
    <source>
        <dbReference type="ARBA" id="ARBA00022989"/>
    </source>
</evidence>
<feature type="transmembrane region" description="Helical" evidence="8">
    <location>
        <begin position="97"/>
        <end position="118"/>
    </location>
</feature>
<dbReference type="PANTHER" id="PTHR42718:SF9">
    <property type="entry name" value="MAJOR FACILITATOR SUPERFAMILY MULTIDRUG TRANSPORTER MFSC"/>
    <property type="match status" value="1"/>
</dbReference>
<keyword evidence="7 8" id="KW-0472">Membrane</keyword>
<dbReference type="Gene3D" id="1.20.1720.10">
    <property type="entry name" value="Multidrug resistance protein D"/>
    <property type="match status" value="1"/>
</dbReference>
<proteinExistence type="inferred from homology"/>
<feature type="transmembrane region" description="Helical" evidence="8">
    <location>
        <begin position="130"/>
        <end position="154"/>
    </location>
</feature>
<evidence type="ECO:0000256" key="7">
    <source>
        <dbReference type="ARBA" id="ARBA00023136"/>
    </source>
</evidence>
<reference evidence="10 11" key="1">
    <citation type="submission" date="2018-10" db="EMBL/GenBank/DDBJ databases">
        <title>Genomic Encyclopedia of Type Strains, Phase IV (KMG-IV): sequencing the most valuable type-strain genomes for metagenomic binning, comparative biology and taxonomic classification.</title>
        <authorList>
            <person name="Goeker M."/>
        </authorList>
    </citation>
    <scope>NUCLEOTIDE SEQUENCE [LARGE SCALE GENOMIC DNA]</scope>
    <source>
        <strain evidence="10 11">DSM 12769</strain>
    </source>
</reference>
<feature type="transmembrane region" description="Helical" evidence="8">
    <location>
        <begin position="213"/>
        <end position="235"/>
    </location>
</feature>
<dbReference type="InterPro" id="IPR011701">
    <property type="entry name" value="MFS"/>
</dbReference>
<dbReference type="CDD" id="cd17320">
    <property type="entry name" value="MFS_MdfA_MDR_like"/>
    <property type="match status" value="1"/>
</dbReference>
<gene>
    <name evidence="10" type="ORF">DFR31_0033</name>
</gene>